<dbReference type="Gene3D" id="3.40.50.450">
    <property type="match status" value="1"/>
</dbReference>
<dbReference type="Pfam" id="PF05014">
    <property type="entry name" value="Nuc_deoxyrib_tr"/>
    <property type="match status" value="1"/>
</dbReference>
<dbReference type="InterPro" id="IPR007710">
    <property type="entry name" value="Nucleoside_deoxyribTrfase"/>
</dbReference>
<name>A0A0F9CHU8_9ZZZZ</name>
<evidence type="ECO:0000313" key="1">
    <source>
        <dbReference type="EMBL" id="KKK96266.1"/>
    </source>
</evidence>
<organism evidence="1">
    <name type="scientific">marine sediment metagenome</name>
    <dbReference type="NCBI Taxonomy" id="412755"/>
    <lineage>
        <taxon>unclassified sequences</taxon>
        <taxon>metagenomes</taxon>
        <taxon>ecological metagenomes</taxon>
    </lineage>
</organism>
<dbReference type="EMBL" id="LAZR01046557">
    <property type="protein sequence ID" value="KKK96266.1"/>
    <property type="molecule type" value="Genomic_DNA"/>
</dbReference>
<sequence>MIVYLAGLISTDHPESLTWRDEAAFRLVESWGLDVLSPVRGKDMTTSKDGGLSTPEQTSKAIILRDYNDIQQADLMLVNLNLWGSPRPLVGTLMELAWAWEMKMPVVAVCAKSDILMRDHPFIQECVSHYCETVEEAIEFIGRYHS</sequence>
<dbReference type="AlphaFoldDB" id="A0A0F9CHU8"/>
<gene>
    <name evidence="1" type="ORF">LCGC14_2664510</name>
</gene>
<protein>
    <recommendedName>
        <fullName evidence="2">Nucleoside 2-deoxyribosyltransferase</fullName>
    </recommendedName>
</protein>
<proteinExistence type="predicted"/>
<evidence type="ECO:0008006" key="2">
    <source>
        <dbReference type="Google" id="ProtNLM"/>
    </source>
</evidence>
<accession>A0A0F9CHU8</accession>
<dbReference type="SUPFAM" id="SSF52309">
    <property type="entry name" value="N-(deoxy)ribosyltransferase-like"/>
    <property type="match status" value="1"/>
</dbReference>
<comment type="caution">
    <text evidence="1">The sequence shown here is derived from an EMBL/GenBank/DDBJ whole genome shotgun (WGS) entry which is preliminary data.</text>
</comment>
<reference evidence="1" key="1">
    <citation type="journal article" date="2015" name="Nature">
        <title>Complex archaea that bridge the gap between prokaryotes and eukaryotes.</title>
        <authorList>
            <person name="Spang A."/>
            <person name="Saw J.H."/>
            <person name="Jorgensen S.L."/>
            <person name="Zaremba-Niedzwiedzka K."/>
            <person name="Martijn J."/>
            <person name="Lind A.E."/>
            <person name="van Eijk R."/>
            <person name="Schleper C."/>
            <person name="Guy L."/>
            <person name="Ettema T.J."/>
        </authorList>
    </citation>
    <scope>NUCLEOTIDE SEQUENCE</scope>
</reference>